<dbReference type="Proteomes" id="UP000011087">
    <property type="component" value="Unassembled WGS sequence"/>
</dbReference>
<dbReference type="InterPro" id="IPR035892">
    <property type="entry name" value="C2_domain_sf"/>
</dbReference>
<name>A0A0C3SQL9_GUITC</name>
<dbReference type="AlphaFoldDB" id="A0A0C3SQL9"/>
<keyword evidence="3" id="KW-1185">Reference proteome</keyword>
<protein>
    <recommendedName>
        <fullName evidence="1">C2 domain-containing protein</fullName>
    </recommendedName>
</protein>
<dbReference type="PROSITE" id="PS50004">
    <property type="entry name" value="C2"/>
    <property type="match status" value="1"/>
</dbReference>
<proteinExistence type="predicted"/>
<dbReference type="OMA" id="PHDEVEH"/>
<dbReference type="CDD" id="cd00030">
    <property type="entry name" value="C2"/>
    <property type="match status" value="1"/>
</dbReference>
<evidence type="ECO:0000259" key="1">
    <source>
        <dbReference type="PROSITE" id="PS50004"/>
    </source>
</evidence>
<reference evidence="2" key="3">
    <citation type="submission" date="2015-06" db="UniProtKB">
        <authorList>
            <consortium name="EnsemblProtists"/>
        </authorList>
    </citation>
    <scope>IDENTIFICATION</scope>
</reference>
<evidence type="ECO:0000313" key="3">
    <source>
        <dbReference type="Proteomes" id="UP000011087"/>
    </source>
</evidence>
<dbReference type="SUPFAM" id="SSF49562">
    <property type="entry name" value="C2 domain (Calcium/lipid-binding domain, CaLB)"/>
    <property type="match status" value="1"/>
</dbReference>
<reference evidence="3" key="2">
    <citation type="submission" date="2012-11" db="EMBL/GenBank/DDBJ databases">
        <authorList>
            <person name="Kuo A."/>
            <person name="Curtis B.A."/>
            <person name="Tanifuji G."/>
            <person name="Burki F."/>
            <person name="Gruber A."/>
            <person name="Irimia M."/>
            <person name="Maruyama S."/>
            <person name="Arias M.C."/>
            <person name="Ball S.G."/>
            <person name="Gile G.H."/>
            <person name="Hirakawa Y."/>
            <person name="Hopkins J.F."/>
            <person name="Rensing S.A."/>
            <person name="Schmutz J."/>
            <person name="Symeonidi A."/>
            <person name="Elias M."/>
            <person name="Eveleigh R.J."/>
            <person name="Herman E.K."/>
            <person name="Klute M.J."/>
            <person name="Nakayama T."/>
            <person name="Obornik M."/>
            <person name="Reyes-Prieto A."/>
            <person name="Armbrust E.V."/>
            <person name="Aves S.J."/>
            <person name="Beiko R.G."/>
            <person name="Coutinho P."/>
            <person name="Dacks J.B."/>
            <person name="Durnford D.G."/>
            <person name="Fast N.M."/>
            <person name="Green B.R."/>
            <person name="Grisdale C."/>
            <person name="Hempe F."/>
            <person name="Henrissat B."/>
            <person name="Hoppner M.P."/>
            <person name="Ishida K.-I."/>
            <person name="Kim E."/>
            <person name="Koreny L."/>
            <person name="Kroth P.G."/>
            <person name="Liu Y."/>
            <person name="Malik S.-B."/>
            <person name="Maier U.G."/>
            <person name="McRose D."/>
            <person name="Mock T."/>
            <person name="Neilson J.A."/>
            <person name="Onodera N.T."/>
            <person name="Poole A.M."/>
            <person name="Pritham E.J."/>
            <person name="Richards T.A."/>
            <person name="Rocap G."/>
            <person name="Roy S.W."/>
            <person name="Sarai C."/>
            <person name="Schaack S."/>
            <person name="Shirato S."/>
            <person name="Slamovits C.H."/>
            <person name="Spencer D.F."/>
            <person name="Suzuki S."/>
            <person name="Worden A.Z."/>
            <person name="Zauner S."/>
            <person name="Barry K."/>
            <person name="Bell C."/>
            <person name="Bharti A.K."/>
            <person name="Crow J.A."/>
            <person name="Grimwood J."/>
            <person name="Kramer R."/>
            <person name="Lindquist E."/>
            <person name="Lucas S."/>
            <person name="Salamov A."/>
            <person name="McFadden G.I."/>
            <person name="Lane C.E."/>
            <person name="Keeling P.J."/>
            <person name="Gray M.W."/>
            <person name="Grigoriev I.V."/>
            <person name="Archibald J.M."/>
        </authorList>
    </citation>
    <scope>NUCLEOTIDE SEQUENCE</scope>
    <source>
        <strain evidence="3">CCMP2712</strain>
    </source>
</reference>
<dbReference type="InterPro" id="IPR000008">
    <property type="entry name" value="C2_dom"/>
</dbReference>
<dbReference type="Gene3D" id="2.60.40.150">
    <property type="entry name" value="C2 domain"/>
    <property type="match status" value="1"/>
</dbReference>
<dbReference type="Pfam" id="PF00168">
    <property type="entry name" value="C2"/>
    <property type="match status" value="1"/>
</dbReference>
<accession>A0A0C3SQL9</accession>
<evidence type="ECO:0000313" key="2">
    <source>
        <dbReference type="EnsemblProtists" id="EKX33957"/>
    </source>
</evidence>
<sequence length="249" mass="28246">MENLGSPLLCGRIVQFSAPSWKPQLGGWIEQMIKKNKHMQMPRYMAGVEDMPHDEVEHCLDLLVDFARDLVYSDIADLEPNHLRFRLEDGLFGVAGQCRRLEKLDSGALPDTFVVATMQNKAVFTSKVSAKSLSPVWDEKFLLRSSADAELTFELYTYNMSNEHEVIGRSRLTCENLNNILRECGVTMLNGSLTKNFPLYAPERAAKNKQAREEKRLVGSDGIGAFLTLQFRYHVKEINDLQATQGLLY</sequence>
<dbReference type="EnsemblProtists" id="EKX33957">
    <property type="protein sequence ID" value="EKX33957"/>
    <property type="gene ID" value="GUITHDRAFT_147579"/>
</dbReference>
<organism evidence="2 3">
    <name type="scientific">Guillardia theta (strain CCMP2712)</name>
    <name type="common">Cryptophyte</name>
    <dbReference type="NCBI Taxonomy" id="905079"/>
    <lineage>
        <taxon>Eukaryota</taxon>
        <taxon>Cryptophyceae</taxon>
        <taxon>Pyrenomonadales</taxon>
        <taxon>Geminigeraceae</taxon>
        <taxon>Guillardia</taxon>
    </lineage>
</organism>
<reference evidence="3" key="1">
    <citation type="journal article" date="2012" name="Nature">
        <title>Algal genomes reveal evolutionary mosaicism and the fate of nucleomorphs.</title>
        <authorList>
            <consortium name="DOE Joint Genome Institute"/>
            <person name="Curtis B.A."/>
            <person name="Tanifuji G."/>
            <person name="Burki F."/>
            <person name="Gruber A."/>
            <person name="Irimia M."/>
            <person name="Maruyama S."/>
            <person name="Arias M.C."/>
            <person name="Ball S.G."/>
            <person name="Gile G.H."/>
            <person name="Hirakawa Y."/>
            <person name="Hopkins J.F."/>
            <person name="Kuo A."/>
            <person name="Rensing S.A."/>
            <person name="Schmutz J."/>
            <person name="Symeonidi A."/>
            <person name="Elias M."/>
            <person name="Eveleigh R.J."/>
            <person name="Herman E.K."/>
            <person name="Klute M.J."/>
            <person name="Nakayama T."/>
            <person name="Obornik M."/>
            <person name="Reyes-Prieto A."/>
            <person name="Armbrust E.V."/>
            <person name="Aves S.J."/>
            <person name="Beiko R.G."/>
            <person name="Coutinho P."/>
            <person name="Dacks J.B."/>
            <person name="Durnford D.G."/>
            <person name="Fast N.M."/>
            <person name="Green B.R."/>
            <person name="Grisdale C.J."/>
            <person name="Hempel F."/>
            <person name="Henrissat B."/>
            <person name="Hoppner M.P."/>
            <person name="Ishida K."/>
            <person name="Kim E."/>
            <person name="Koreny L."/>
            <person name="Kroth P.G."/>
            <person name="Liu Y."/>
            <person name="Malik S.B."/>
            <person name="Maier U.G."/>
            <person name="McRose D."/>
            <person name="Mock T."/>
            <person name="Neilson J.A."/>
            <person name="Onodera N.T."/>
            <person name="Poole A.M."/>
            <person name="Pritham E.J."/>
            <person name="Richards T.A."/>
            <person name="Rocap G."/>
            <person name="Roy S.W."/>
            <person name="Sarai C."/>
            <person name="Schaack S."/>
            <person name="Shirato S."/>
            <person name="Slamovits C.H."/>
            <person name="Spencer D.F."/>
            <person name="Suzuki S."/>
            <person name="Worden A.Z."/>
            <person name="Zauner S."/>
            <person name="Barry K."/>
            <person name="Bell C."/>
            <person name="Bharti A.K."/>
            <person name="Crow J.A."/>
            <person name="Grimwood J."/>
            <person name="Kramer R."/>
            <person name="Lindquist E."/>
            <person name="Lucas S."/>
            <person name="Salamov A."/>
            <person name="McFadden G.I."/>
            <person name="Lane C.E."/>
            <person name="Keeling P.J."/>
            <person name="Gray M.W."/>
            <person name="Grigoriev I.V."/>
            <person name="Archibald J.M."/>
        </authorList>
    </citation>
    <scope>NUCLEOTIDE SEQUENCE</scope>
    <source>
        <strain evidence="3">CCMP2712</strain>
    </source>
</reference>
<dbReference type="SMART" id="SM00239">
    <property type="entry name" value="C2"/>
    <property type="match status" value="1"/>
</dbReference>
<feature type="domain" description="C2" evidence="1">
    <location>
        <begin position="70"/>
        <end position="190"/>
    </location>
</feature>